<comment type="similarity">
    <text evidence="1 4">Belongs to the bacterial ribosomal protein bL12 family.</text>
</comment>
<dbReference type="Gene3D" id="1.20.5.710">
    <property type="entry name" value="Single helix bin"/>
    <property type="match status" value="1"/>
</dbReference>
<dbReference type="PANTHER" id="PTHR45987:SF4">
    <property type="entry name" value="LARGE RIBOSOMAL SUBUNIT PROTEIN BL12M"/>
    <property type="match status" value="1"/>
</dbReference>
<sequence>MATKAEILDAIAAMSVLELSELIKEMEEKFGVSAAAAAVAVAAVPAAGGAAAAAEEQTEFTVVLAEVGANKVNVIKAVREITGLGLKEAKDLVDGAPKPVKEGADKATAEDAKKKLEEAGAKVELK</sequence>
<comment type="caution">
    <text evidence="7">The sequence shown here is derived from an EMBL/GenBank/DDBJ whole genome shotgun (WGS) entry which is preliminary data.</text>
</comment>
<dbReference type="Gene3D" id="3.30.1390.10">
    <property type="match status" value="1"/>
</dbReference>
<evidence type="ECO:0000259" key="6">
    <source>
        <dbReference type="Pfam" id="PF16320"/>
    </source>
</evidence>
<reference evidence="8" key="1">
    <citation type="journal article" date="2019" name="Int. J. Syst. Evol. Microbiol.">
        <title>The Global Catalogue of Microorganisms (GCM) 10K type strain sequencing project: providing services to taxonomists for standard genome sequencing and annotation.</title>
        <authorList>
            <consortium name="The Broad Institute Genomics Platform"/>
            <consortium name="The Broad Institute Genome Sequencing Center for Infectious Disease"/>
            <person name="Wu L."/>
            <person name="Ma J."/>
        </authorList>
    </citation>
    <scope>NUCLEOTIDE SEQUENCE [LARGE SCALE GENOMIC DNA]</scope>
    <source>
        <strain evidence="8">JCM 16240</strain>
    </source>
</reference>
<dbReference type="SUPFAM" id="SSF48300">
    <property type="entry name" value="Ribosomal protein L7/12, oligomerisation (N-terminal) domain"/>
    <property type="match status" value="1"/>
</dbReference>
<feature type="domain" description="Large ribosomal subunit protein bL12 oligomerization" evidence="6">
    <location>
        <begin position="3"/>
        <end position="51"/>
    </location>
</feature>
<dbReference type="InterPro" id="IPR036235">
    <property type="entry name" value="Ribosomal_bL12_oligo_N_sf"/>
</dbReference>
<evidence type="ECO:0000256" key="4">
    <source>
        <dbReference type="HAMAP-Rule" id="MF_00368"/>
    </source>
</evidence>
<evidence type="ECO:0000256" key="1">
    <source>
        <dbReference type="ARBA" id="ARBA00007197"/>
    </source>
</evidence>
<protein>
    <recommendedName>
        <fullName evidence="4">Large ribosomal subunit protein bL12</fullName>
    </recommendedName>
</protein>
<evidence type="ECO:0000313" key="8">
    <source>
        <dbReference type="Proteomes" id="UP001501176"/>
    </source>
</evidence>
<dbReference type="SUPFAM" id="SSF54736">
    <property type="entry name" value="ClpS-like"/>
    <property type="match status" value="1"/>
</dbReference>
<keyword evidence="8" id="KW-1185">Reference proteome</keyword>
<evidence type="ECO:0000313" key="7">
    <source>
        <dbReference type="EMBL" id="GAA0215034.1"/>
    </source>
</evidence>
<dbReference type="NCBIfam" id="TIGR00855">
    <property type="entry name" value="L12"/>
    <property type="match status" value="1"/>
</dbReference>
<dbReference type="Pfam" id="PF16320">
    <property type="entry name" value="Ribosomal_L12_N"/>
    <property type="match status" value="1"/>
</dbReference>
<dbReference type="InterPro" id="IPR008932">
    <property type="entry name" value="Ribosomal_bL12_oligo"/>
</dbReference>
<comment type="function">
    <text evidence="4">Forms part of the ribosomal stalk which helps the ribosome interact with GTP-bound translation factors. Is thus essential for accurate translation.</text>
</comment>
<dbReference type="GO" id="GO:0005840">
    <property type="term" value="C:ribosome"/>
    <property type="evidence" value="ECO:0007669"/>
    <property type="project" value="UniProtKB-KW"/>
</dbReference>
<gene>
    <name evidence="4 7" type="primary">rplL</name>
    <name evidence="7" type="ORF">GCM10009125_00160</name>
</gene>
<proteinExistence type="inferred from homology"/>
<dbReference type="EMBL" id="BAAAFN010000001">
    <property type="protein sequence ID" value="GAA0215034.1"/>
    <property type="molecule type" value="Genomic_DNA"/>
</dbReference>
<dbReference type="InterPro" id="IPR013823">
    <property type="entry name" value="Ribosomal_bL12_C"/>
</dbReference>
<dbReference type="HAMAP" id="MF_00368">
    <property type="entry name" value="Ribosomal_bL12"/>
    <property type="match status" value="1"/>
</dbReference>
<dbReference type="CDD" id="cd00387">
    <property type="entry name" value="Ribosomal_L7_L12"/>
    <property type="match status" value="1"/>
</dbReference>
<evidence type="ECO:0000256" key="2">
    <source>
        <dbReference type="ARBA" id="ARBA00022980"/>
    </source>
</evidence>
<accession>A0ABP3CTG2</accession>
<dbReference type="Pfam" id="PF00542">
    <property type="entry name" value="Ribosomal_L12"/>
    <property type="match status" value="1"/>
</dbReference>
<dbReference type="RefSeq" id="WP_343819446.1">
    <property type="nucleotide sequence ID" value="NZ_BAAAFN010000001.1"/>
</dbReference>
<feature type="domain" description="Large ribosomal subunit protein bL12 C-terminal" evidence="5">
    <location>
        <begin position="60"/>
        <end position="126"/>
    </location>
</feature>
<organism evidence="7 8">
    <name type="scientific">Castellaniella daejeonensis</name>
    <dbReference type="NCBI Taxonomy" id="659013"/>
    <lineage>
        <taxon>Bacteria</taxon>
        <taxon>Pseudomonadati</taxon>
        <taxon>Pseudomonadota</taxon>
        <taxon>Betaproteobacteria</taxon>
        <taxon>Burkholderiales</taxon>
        <taxon>Alcaligenaceae</taxon>
        <taxon>Castellaniella</taxon>
    </lineage>
</organism>
<name>A0ABP3CTG2_9BURK</name>
<dbReference type="PANTHER" id="PTHR45987">
    <property type="entry name" value="39S RIBOSOMAL PROTEIN L12"/>
    <property type="match status" value="1"/>
</dbReference>
<comment type="subunit">
    <text evidence="4">Homodimer. Part of the ribosomal stalk of the 50S ribosomal subunit. Forms a multimeric L10(L12)X complex, where L10 forms an elongated spine to which 2 to 4 L12 dimers bind in a sequential fashion. Binds GTP-bound translation factors.</text>
</comment>
<dbReference type="Proteomes" id="UP001501176">
    <property type="component" value="Unassembled WGS sequence"/>
</dbReference>
<dbReference type="InterPro" id="IPR000206">
    <property type="entry name" value="Ribosomal_bL12"/>
</dbReference>
<evidence type="ECO:0000256" key="3">
    <source>
        <dbReference type="ARBA" id="ARBA00023274"/>
    </source>
</evidence>
<evidence type="ECO:0000259" key="5">
    <source>
        <dbReference type="Pfam" id="PF00542"/>
    </source>
</evidence>
<dbReference type="InterPro" id="IPR014719">
    <property type="entry name" value="Ribosomal_bL12_C/ClpS-like"/>
</dbReference>
<keyword evidence="3 4" id="KW-0687">Ribonucleoprotein</keyword>
<keyword evidence="2 4" id="KW-0689">Ribosomal protein</keyword>